<feature type="transmembrane region" description="Helical" evidence="6">
    <location>
        <begin position="100"/>
        <end position="124"/>
    </location>
</feature>
<comment type="subcellular location">
    <subcellularLocation>
        <location evidence="1">Cell membrane</location>
        <topology evidence="1">Multi-pass membrane protein</topology>
    </subcellularLocation>
</comment>
<evidence type="ECO:0000256" key="6">
    <source>
        <dbReference type="SAM" id="Phobius"/>
    </source>
</evidence>
<accession>A0A2M7PLK6</accession>
<evidence type="ECO:0000313" key="7">
    <source>
        <dbReference type="EMBL" id="PIX34683.1"/>
    </source>
</evidence>
<evidence type="ECO:0000313" key="10">
    <source>
        <dbReference type="Proteomes" id="UP000231493"/>
    </source>
</evidence>
<evidence type="ECO:0000256" key="2">
    <source>
        <dbReference type="ARBA" id="ARBA00022475"/>
    </source>
</evidence>
<keyword evidence="4 6" id="KW-1133">Transmembrane helix</keyword>
<dbReference type="Proteomes" id="UP000230646">
    <property type="component" value="Unassembled WGS sequence"/>
</dbReference>
<dbReference type="Proteomes" id="UP000231493">
    <property type="component" value="Unassembled WGS sequence"/>
</dbReference>
<evidence type="ECO:0000256" key="5">
    <source>
        <dbReference type="ARBA" id="ARBA00023136"/>
    </source>
</evidence>
<dbReference type="GO" id="GO:0005886">
    <property type="term" value="C:plasma membrane"/>
    <property type="evidence" value="ECO:0007669"/>
    <property type="project" value="UniProtKB-SubCell"/>
</dbReference>
<feature type="transmembrane region" description="Helical" evidence="6">
    <location>
        <begin position="175"/>
        <end position="196"/>
    </location>
</feature>
<dbReference type="Pfam" id="PF03706">
    <property type="entry name" value="LPG_synthase_TM"/>
    <property type="match status" value="1"/>
</dbReference>
<feature type="transmembrane region" description="Helical" evidence="6">
    <location>
        <begin position="332"/>
        <end position="351"/>
    </location>
</feature>
<keyword evidence="3 6" id="KW-0812">Transmembrane</keyword>
<evidence type="ECO:0000313" key="8">
    <source>
        <dbReference type="EMBL" id="PIY31503.1"/>
    </source>
</evidence>
<protein>
    <recommendedName>
        <fullName evidence="11">TIGR00374 family protein</fullName>
    </recommendedName>
</protein>
<feature type="transmembrane region" description="Helical" evidence="6">
    <location>
        <begin position="279"/>
        <end position="300"/>
    </location>
</feature>
<dbReference type="InterPro" id="IPR022791">
    <property type="entry name" value="L-PG_synthase/AglD"/>
</dbReference>
<dbReference type="NCBIfam" id="TIGR00374">
    <property type="entry name" value="flippase-like domain"/>
    <property type="match status" value="1"/>
</dbReference>
<feature type="transmembrane region" description="Helical" evidence="6">
    <location>
        <begin position="249"/>
        <end position="273"/>
    </location>
</feature>
<dbReference type="AlphaFoldDB" id="A0A2M7K986"/>
<reference evidence="9 10" key="2">
    <citation type="submission" date="2017-09" db="EMBL/GenBank/DDBJ databases">
        <title>Depth-based differentiation of microbial function through sediment-hosted aquifers and enrichment of novel symbionts in the deep terrestrial subsurface.</title>
        <authorList>
            <person name="Probst A.J."/>
            <person name="Ladd B."/>
            <person name="Jarett J.K."/>
            <person name="Geller-Mcgrath D.E."/>
            <person name="Sieber C.M."/>
            <person name="Emerson J.B."/>
            <person name="Anantharaman K."/>
            <person name="Thomas B.C."/>
            <person name="Malmstrom R."/>
            <person name="Stieglmeier M."/>
            <person name="Klingl A."/>
            <person name="Woyke T."/>
            <person name="Ryan C.M."/>
            <person name="Banfield J.F."/>
        </authorList>
    </citation>
    <scope>NUCLEOTIDE SEQUENCE [LARGE SCALE GENOMIC DNA]</scope>
    <source>
        <strain evidence="8">CG_4_10_14_3_um_filter_34_13</strain>
    </source>
</reference>
<feature type="transmembrane region" description="Helical" evidence="6">
    <location>
        <begin position="145"/>
        <end position="163"/>
    </location>
</feature>
<dbReference type="PANTHER" id="PTHR37693">
    <property type="entry name" value="PHOSPHATIDYLGLYCEROL LYSYLTRANSFERASE"/>
    <property type="match status" value="1"/>
</dbReference>
<evidence type="ECO:0000256" key="4">
    <source>
        <dbReference type="ARBA" id="ARBA00022989"/>
    </source>
</evidence>
<organism evidence="7 10">
    <name type="scientific">Candidatus Infernicultor aquiphilus</name>
    <dbReference type="NCBI Taxonomy" id="1805029"/>
    <lineage>
        <taxon>Bacteria</taxon>
        <taxon>Pseudomonadati</taxon>
        <taxon>Atribacterota</taxon>
        <taxon>Candidatus Phoenicimicrobiia</taxon>
        <taxon>Candidatus Pheonicimicrobiales</taxon>
        <taxon>Candidatus Phoenicimicrobiaceae</taxon>
        <taxon>Candidatus Infernicultor</taxon>
    </lineage>
</organism>
<evidence type="ECO:0000313" key="9">
    <source>
        <dbReference type="Proteomes" id="UP000230646"/>
    </source>
</evidence>
<evidence type="ECO:0000256" key="3">
    <source>
        <dbReference type="ARBA" id="ARBA00022692"/>
    </source>
</evidence>
<proteinExistence type="predicted"/>
<name>A0A2M7K986_9BACT</name>
<evidence type="ECO:0008006" key="11">
    <source>
        <dbReference type="Google" id="ProtNLM"/>
    </source>
</evidence>
<gene>
    <name evidence="8" type="ORF">COZ07_09085</name>
    <name evidence="7" type="ORF">COZ58_03015</name>
</gene>
<reference evidence="7" key="1">
    <citation type="submission" date="2017-09" db="EMBL/GenBank/DDBJ databases">
        <title>Depth-based differentiation of microbial function through sediment-hosted aquifers and enrichment of novel symbionts in the deep terrestrial subsurface.</title>
        <authorList>
            <person name="Probst A.J."/>
            <person name="Ladd B."/>
            <person name="Jarett J.K."/>
            <person name="Geller-Mcgrath D.E."/>
            <person name="Sieber C.M.K."/>
            <person name="Emerson J.B."/>
            <person name="Anantharaman K."/>
            <person name="Thomas B.C."/>
            <person name="Malmstrom R."/>
            <person name="Stieglmeier M."/>
            <person name="Klingl A."/>
            <person name="Woyke T."/>
            <person name="Ryan C.M."/>
            <person name="Banfield J.F."/>
        </authorList>
    </citation>
    <scope>NUCLEOTIDE SEQUENCE</scope>
    <source>
        <strain evidence="7">CG_4_8_14_3_um_filter_34_18</strain>
    </source>
</reference>
<accession>A0A2M7K986</accession>
<keyword evidence="2" id="KW-1003">Cell membrane</keyword>
<dbReference type="EMBL" id="PFKO01000334">
    <property type="protein sequence ID" value="PIY31503.1"/>
    <property type="molecule type" value="Genomic_DNA"/>
</dbReference>
<comment type="caution">
    <text evidence="7">The sequence shown here is derived from an EMBL/GenBank/DDBJ whole genome shotgun (WGS) entry which is preliminary data.</text>
</comment>
<dbReference type="EMBL" id="PFIP01000052">
    <property type="protein sequence ID" value="PIX34683.1"/>
    <property type="molecule type" value="Genomic_DNA"/>
</dbReference>
<sequence length="365" mass="42099">MVNLTNQGVKDYLDELILDKKRLFKGLLISLFIGIITFLIITFITTNQNTWASFSYINQKYLFLAFILMLFAATIDALRIKMAVESVNEKITFMEALKVYYISNFVGGITPFFSGTLPAQIYLFNKNIKHKIPLGKATMIATIMPLLKTLVFTIVNPIIFFYFRETITGYTTLSIILIDLAILFSLFLLSLFVLAVKYPEMIIKLILRIQQLSCISKFFKKEKILHSTDKIIFEIKEFHKSFNLLKENWVKILLSILYTAIFWSTFFVIAPLILRGFKINFNLSHVLIMQAIFYFILPFMPTPGGSGAAEVGFASLFSFFIPHYLLGLFVGAWRFIVFYFNLGIGLIMLLVEIKDLKKKKEIEIK</sequence>
<evidence type="ECO:0000256" key="1">
    <source>
        <dbReference type="ARBA" id="ARBA00004651"/>
    </source>
</evidence>
<keyword evidence="5 6" id="KW-0472">Membrane</keyword>
<feature type="transmembrane region" description="Helical" evidence="6">
    <location>
        <begin position="23"/>
        <end position="41"/>
    </location>
</feature>
<dbReference type="PANTHER" id="PTHR37693:SF1">
    <property type="entry name" value="INTEGRAL MEMBRANE PROTEIN"/>
    <property type="match status" value="1"/>
</dbReference>
<feature type="transmembrane region" description="Helical" evidence="6">
    <location>
        <begin position="61"/>
        <end position="80"/>
    </location>
</feature>